<feature type="chain" id="PRO_5012508345" evidence="2">
    <location>
        <begin position="19"/>
        <end position="104"/>
    </location>
</feature>
<keyword evidence="4" id="KW-1185">Reference proteome</keyword>
<evidence type="ECO:0000313" key="3">
    <source>
        <dbReference type="EMBL" id="ORY75756.1"/>
    </source>
</evidence>
<feature type="region of interest" description="Disordered" evidence="1">
    <location>
        <begin position="77"/>
        <end position="104"/>
    </location>
</feature>
<evidence type="ECO:0000256" key="2">
    <source>
        <dbReference type="SAM" id="SignalP"/>
    </source>
</evidence>
<dbReference type="AlphaFoldDB" id="A0A1Y2EXA6"/>
<dbReference type="GeneID" id="63787348"/>
<feature type="region of interest" description="Disordered" evidence="1">
    <location>
        <begin position="22"/>
        <end position="44"/>
    </location>
</feature>
<dbReference type="Proteomes" id="UP000193685">
    <property type="component" value="Unassembled WGS sequence"/>
</dbReference>
<accession>A0A1Y2EXA6</accession>
<proteinExistence type="predicted"/>
<keyword evidence="2" id="KW-0732">Signal</keyword>
<comment type="caution">
    <text evidence="3">The sequence shown here is derived from an EMBL/GenBank/DDBJ whole genome shotgun (WGS) entry which is preliminary data.</text>
</comment>
<evidence type="ECO:0000256" key="1">
    <source>
        <dbReference type="SAM" id="MobiDB-lite"/>
    </source>
</evidence>
<name>A0A1Y2EXA6_PROLT</name>
<evidence type="ECO:0000313" key="4">
    <source>
        <dbReference type="Proteomes" id="UP000193685"/>
    </source>
</evidence>
<dbReference type="RefSeq" id="XP_040722404.1">
    <property type="nucleotide sequence ID" value="XM_040870749.1"/>
</dbReference>
<gene>
    <name evidence="3" type="ORF">BCR37DRAFT_389582</name>
</gene>
<reference evidence="3 4" key="1">
    <citation type="submission" date="2016-07" db="EMBL/GenBank/DDBJ databases">
        <title>Pervasive Adenine N6-methylation of Active Genes in Fungi.</title>
        <authorList>
            <consortium name="DOE Joint Genome Institute"/>
            <person name="Mondo S.J."/>
            <person name="Dannebaum R.O."/>
            <person name="Kuo R.C."/>
            <person name="Labutti K."/>
            <person name="Haridas S."/>
            <person name="Kuo A."/>
            <person name="Salamov A."/>
            <person name="Ahrendt S.R."/>
            <person name="Lipzen A."/>
            <person name="Sullivan W."/>
            <person name="Andreopoulos W.B."/>
            <person name="Clum A."/>
            <person name="Lindquist E."/>
            <person name="Daum C."/>
            <person name="Ramamoorthy G.K."/>
            <person name="Gryganskyi A."/>
            <person name="Culley D."/>
            <person name="Magnuson J.K."/>
            <person name="James T.Y."/>
            <person name="O'Malley M.A."/>
            <person name="Stajich J.E."/>
            <person name="Spatafora J.W."/>
            <person name="Visel A."/>
            <person name="Grigoriev I.V."/>
        </authorList>
    </citation>
    <scope>NUCLEOTIDE SEQUENCE [LARGE SCALE GENOMIC DNA]</scope>
    <source>
        <strain evidence="3 4">12-1054</strain>
    </source>
</reference>
<sequence length="104" mass="11144">MKLQFLAIALGVFDLVTADMEKREASPQPSVHRRPNNLGGPRGISGIPAKGVHCKSYNALAVIDAGTLDDQLTKVPPNIVKQQPPRSCSDPYSVTSPKLCYGLS</sequence>
<protein>
    <submittedName>
        <fullName evidence="3">Uncharacterized protein</fullName>
    </submittedName>
</protein>
<feature type="signal peptide" evidence="2">
    <location>
        <begin position="1"/>
        <end position="18"/>
    </location>
</feature>
<feature type="compositionally biased region" description="Polar residues" evidence="1">
    <location>
        <begin position="80"/>
        <end position="96"/>
    </location>
</feature>
<dbReference type="EMBL" id="MCFI01000025">
    <property type="protein sequence ID" value="ORY75756.1"/>
    <property type="molecule type" value="Genomic_DNA"/>
</dbReference>
<organism evidence="3 4">
    <name type="scientific">Protomyces lactucae-debilis</name>
    <dbReference type="NCBI Taxonomy" id="2754530"/>
    <lineage>
        <taxon>Eukaryota</taxon>
        <taxon>Fungi</taxon>
        <taxon>Dikarya</taxon>
        <taxon>Ascomycota</taxon>
        <taxon>Taphrinomycotina</taxon>
        <taxon>Taphrinomycetes</taxon>
        <taxon>Taphrinales</taxon>
        <taxon>Protomycetaceae</taxon>
        <taxon>Protomyces</taxon>
    </lineage>
</organism>